<dbReference type="EMBL" id="BARW01002156">
    <property type="protein sequence ID" value="GAI68230.1"/>
    <property type="molecule type" value="Genomic_DNA"/>
</dbReference>
<comment type="caution">
    <text evidence="1">The sequence shown here is derived from an EMBL/GenBank/DDBJ whole genome shotgun (WGS) entry which is preliminary data.</text>
</comment>
<organism evidence="1">
    <name type="scientific">marine sediment metagenome</name>
    <dbReference type="NCBI Taxonomy" id="412755"/>
    <lineage>
        <taxon>unclassified sequences</taxon>
        <taxon>metagenomes</taxon>
        <taxon>ecological metagenomes</taxon>
    </lineage>
</organism>
<protein>
    <submittedName>
        <fullName evidence="1">Uncharacterized protein</fullName>
    </submittedName>
</protein>
<feature type="non-terminal residue" evidence="1">
    <location>
        <position position="1"/>
    </location>
</feature>
<reference evidence="1" key="1">
    <citation type="journal article" date="2014" name="Front. Microbiol.">
        <title>High frequency of phylogenetically diverse reductive dehalogenase-homologous genes in deep subseafloor sedimentary metagenomes.</title>
        <authorList>
            <person name="Kawai M."/>
            <person name="Futagami T."/>
            <person name="Toyoda A."/>
            <person name="Takaki Y."/>
            <person name="Nishi S."/>
            <person name="Hori S."/>
            <person name="Arai W."/>
            <person name="Tsubouchi T."/>
            <person name="Morono Y."/>
            <person name="Uchiyama I."/>
            <person name="Ito T."/>
            <person name="Fujiyama A."/>
            <person name="Inagaki F."/>
            <person name="Takami H."/>
        </authorList>
    </citation>
    <scope>NUCLEOTIDE SEQUENCE</scope>
    <source>
        <strain evidence="1">Expedition CK06-06</strain>
    </source>
</reference>
<gene>
    <name evidence="1" type="ORF">S12H4_06220</name>
</gene>
<accession>X1RYE9</accession>
<dbReference type="AlphaFoldDB" id="X1RYE9"/>
<evidence type="ECO:0000313" key="1">
    <source>
        <dbReference type="EMBL" id="GAI68230.1"/>
    </source>
</evidence>
<name>X1RYE9_9ZZZZ</name>
<proteinExistence type="predicted"/>
<sequence length="84" mass="9564">HWWVAFRTSVGHPKSIDEARACDFIEALNIWGSAGYWHSRCSDYHFHWDFCVAYTGGTRRFGFDVANMSADIGDFAASFHITEG</sequence>